<dbReference type="Proteomes" id="UP001142325">
    <property type="component" value="Unassembled WGS sequence"/>
</dbReference>
<dbReference type="PANTHER" id="PTHR43318">
    <property type="entry name" value="UDP-N-ACETYLGLUCOSAMINE 4,6-DEHYDRATASE"/>
    <property type="match status" value="1"/>
</dbReference>
<keyword evidence="2" id="KW-0472">Membrane</keyword>
<reference evidence="4" key="1">
    <citation type="journal article" date="2014" name="Int. J. Syst. Evol. Microbiol.">
        <title>Complete genome sequence of Corynebacterium casei LMG S-19264T (=DSM 44701T), isolated from a smear-ripened cheese.</title>
        <authorList>
            <consortium name="US DOE Joint Genome Institute (JGI-PGF)"/>
            <person name="Walter F."/>
            <person name="Albersmeier A."/>
            <person name="Kalinowski J."/>
            <person name="Ruckert C."/>
        </authorList>
    </citation>
    <scope>NUCLEOTIDE SEQUENCE</scope>
    <source>
        <strain evidence="4">VKM Ac-1958</strain>
    </source>
</reference>
<dbReference type="Gene3D" id="3.40.50.720">
    <property type="entry name" value="NAD(P)-binding Rossmann-like Domain"/>
    <property type="match status" value="2"/>
</dbReference>
<dbReference type="Pfam" id="PF13727">
    <property type="entry name" value="CoA_binding_3"/>
    <property type="match status" value="1"/>
</dbReference>
<dbReference type="AlphaFoldDB" id="A0A9W6HSE0"/>
<dbReference type="EMBL" id="BSET01000001">
    <property type="protein sequence ID" value="GLK01547.1"/>
    <property type="molecule type" value="Genomic_DNA"/>
</dbReference>
<evidence type="ECO:0000256" key="2">
    <source>
        <dbReference type="SAM" id="Phobius"/>
    </source>
</evidence>
<evidence type="ECO:0000256" key="1">
    <source>
        <dbReference type="ARBA" id="ARBA00007430"/>
    </source>
</evidence>
<dbReference type="SUPFAM" id="SSF51735">
    <property type="entry name" value="NAD(P)-binding Rossmann-fold domains"/>
    <property type="match status" value="2"/>
</dbReference>
<comment type="caution">
    <text evidence="4">The sequence shown here is derived from an EMBL/GenBank/DDBJ whole genome shotgun (WGS) entry which is preliminary data.</text>
</comment>
<evidence type="ECO:0000259" key="3">
    <source>
        <dbReference type="Pfam" id="PF02719"/>
    </source>
</evidence>
<proteinExistence type="inferred from homology"/>
<comment type="similarity">
    <text evidence="1">Belongs to the polysaccharide synthase family.</text>
</comment>
<protein>
    <submittedName>
        <fullName evidence="4">dTDP-glucose 4,6-dehydratase</fullName>
    </submittedName>
</protein>
<name>A0A9W6HSE0_9MICO</name>
<dbReference type="CDD" id="cd05237">
    <property type="entry name" value="UDP_invert_4-6DH_SDR_e"/>
    <property type="match status" value="1"/>
</dbReference>
<dbReference type="InterPro" id="IPR051203">
    <property type="entry name" value="Polysaccharide_Synthase-Rel"/>
</dbReference>
<feature type="transmembrane region" description="Helical" evidence="2">
    <location>
        <begin position="21"/>
        <end position="41"/>
    </location>
</feature>
<keyword evidence="5" id="KW-1185">Reference proteome</keyword>
<dbReference type="PANTHER" id="PTHR43318:SF1">
    <property type="entry name" value="POLYSACCHARIDE BIOSYNTHESIS PROTEIN EPSC-RELATED"/>
    <property type="match status" value="1"/>
</dbReference>
<keyword evidence="2" id="KW-1133">Transmembrane helix</keyword>
<feature type="domain" description="Polysaccharide biosynthesis protein CapD-like" evidence="3">
    <location>
        <begin position="295"/>
        <end position="571"/>
    </location>
</feature>
<gene>
    <name evidence="4" type="ORF">GCM10017596_12620</name>
</gene>
<feature type="transmembrane region" description="Helical" evidence="2">
    <location>
        <begin position="88"/>
        <end position="113"/>
    </location>
</feature>
<evidence type="ECO:0000313" key="4">
    <source>
        <dbReference type="EMBL" id="GLK01547.1"/>
    </source>
</evidence>
<feature type="transmembrane region" description="Helical" evidence="2">
    <location>
        <begin position="119"/>
        <end position="138"/>
    </location>
</feature>
<feature type="transmembrane region" description="Helical" evidence="2">
    <location>
        <begin position="53"/>
        <end position="76"/>
    </location>
</feature>
<dbReference type="InterPro" id="IPR003869">
    <property type="entry name" value="Polysac_CapD-like"/>
</dbReference>
<organism evidence="4 5">
    <name type="scientific">Microbacterium keratanolyticum</name>
    <dbReference type="NCBI Taxonomy" id="67574"/>
    <lineage>
        <taxon>Bacteria</taxon>
        <taxon>Bacillati</taxon>
        <taxon>Actinomycetota</taxon>
        <taxon>Actinomycetes</taxon>
        <taxon>Micrococcales</taxon>
        <taxon>Microbacteriaceae</taxon>
        <taxon>Microbacterium</taxon>
    </lineage>
</organism>
<keyword evidence="2" id="KW-0812">Transmembrane</keyword>
<dbReference type="InterPro" id="IPR036291">
    <property type="entry name" value="NAD(P)-bd_dom_sf"/>
</dbReference>
<evidence type="ECO:0000313" key="5">
    <source>
        <dbReference type="Proteomes" id="UP001142325"/>
    </source>
</evidence>
<accession>A0A9W6HSE0</accession>
<sequence>MEAPATHLETPVSSAQKQRRFWASIVDGSAWVLGIVAAVGLRFEFVMTPTGWAAALLLGAAAGLFQIIGGYAIALYRGRFTYGSFDEVRALGLWVIFEVLLLSVGVIILGNTIGIPRGTVFLAFPFVLLIMFGVRYVARLMLERLRKPGADAEPALIVGAGYVGDTLLHNITTDPSSPIRAVGILDDDISKKRLRLRGVPVIGRTRDIAKAAASTGATTLVIAIGGADAALIRRLTDAADAAGLRTSVTPSLVNLMSGAQAATDLRDVSIEDLIGRHPVDTNVELIAGYITGKRVMVTGAGGSIGSELCRQLSKFGPAELMMLDRDETGLQLAQIGTAGHGLLDTNDVVLADIREEATLQEIFAERRPQVVFHAAALKHLPMLEQYPDEAWKTNVLGTLNVLKAAQSVGVTTFVNISTDKAANPTSVLGHSKRVAEKLTAWMGEQTGMRYLSVRFGNVIGSRGSMLPTFRALIDAGGPITVTHPDVTRYFMTIPEACQLVIQAGGIGRPGEILILDMGEPVSILDVAKRMIAMSGKTIEIVFTGLRPGEKLHEVLVGDREDLERPFHPKVSHTTADSISPERLDKAGWEARMLATPRDNETAIIERIDATPGERTS</sequence>
<dbReference type="RefSeq" id="WP_204939174.1">
    <property type="nucleotide sequence ID" value="NZ_BAAAUM010000001.1"/>
</dbReference>
<dbReference type="Pfam" id="PF02719">
    <property type="entry name" value="Polysacc_synt_2"/>
    <property type="match status" value="1"/>
</dbReference>
<reference evidence="4" key="2">
    <citation type="submission" date="2023-01" db="EMBL/GenBank/DDBJ databases">
        <authorList>
            <person name="Sun Q."/>
            <person name="Evtushenko L."/>
        </authorList>
    </citation>
    <scope>NUCLEOTIDE SEQUENCE</scope>
    <source>
        <strain evidence="4">VKM Ac-1958</strain>
    </source>
</reference>